<sequence length="579" mass="65882">MSSFIASILKATVGLLVNKGRNVAAEKLKEGDVTNEQLRNLIVSEIDDVQSKLEGIARKDLLASISIFKEGLVYLYKVKPNEQDGRKMQQREERATTPLKQEVGSPEASIKTVSLVEEMRSLQLTDRDNSSARALNDAKDRFKQAREKATEAFYNEALSTSDRILAMQYRIMATILEKVDCLTHALAPCSLCLEELHSMPVVKKSIDVHLQQGFMSMFNKIEREDTIRSGCRMNRVIFHITEIVEEDTDISLWPCVDLGKLKYKVDLLRDVRVTETIEKEDPEYFLLKAWPFFREGEETMMFKDWFITTNTKRQLIIVATDSSSECTLLKVFDGNGNLLQSRHLKHPVTGRNGVSSPVIRDIASDRVNNVFLLVHRRDLQGDSRSAVTMFDHHANFQHEFDLKEGARGSRVTVSDDNKVFVIAKVEEEKDCVQVYNFNGVLLNSVEKKTLGTVMDMTSIDPEGENKILVLSSCLDFDFLCYVDQFSEQGNVPSEYYVVSGLISHIYFLNKTEQVARLDFLQDKLWLYNKNGEVVREIKLKLSALRDFLTNAETLTVTTQGLVAMLATEKRTGKRMIVIL</sequence>
<feature type="compositionally biased region" description="Basic and acidic residues" evidence="1">
    <location>
        <begin position="83"/>
        <end position="95"/>
    </location>
</feature>
<evidence type="ECO:0000313" key="2">
    <source>
        <dbReference type="EMBL" id="KAK2550950.1"/>
    </source>
</evidence>
<feature type="region of interest" description="Disordered" evidence="1">
    <location>
        <begin position="83"/>
        <end position="103"/>
    </location>
</feature>
<keyword evidence="3" id="KW-1185">Reference proteome</keyword>
<comment type="caution">
    <text evidence="2">The sequence shown here is derived from an EMBL/GenBank/DDBJ whole genome shotgun (WGS) entry which is preliminary data.</text>
</comment>
<dbReference type="InterPro" id="IPR011042">
    <property type="entry name" value="6-blade_b-propeller_TolB-like"/>
</dbReference>
<name>A0AAD9PXL3_ACRCE</name>
<dbReference type="Proteomes" id="UP001249851">
    <property type="component" value="Unassembled WGS sequence"/>
</dbReference>
<proteinExistence type="predicted"/>
<dbReference type="EMBL" id="JARQWQ010000104">
    <property type="protein sequence ID" value="KAK2550950.1"/>
    <property type="molecule type" value="Genomic_DNA"/>
</dbReference>
<accession>A0AAD9PXL3</accession>
<dbReference type="AlphaFoldDB" id="A0AAD9PXL3"/>
<reference evidence="2" key="1">
    <citation type="journal article" date="2023" name="G3 (Bethesda)">
        <title>Whole genome assembly and annotation of the endangered Caribbean coral Acropora cervicornis.</title>
        <authorList>
            <person name="Selwyn J.D."/>
            <person name="Vollmer S.V."/>
        </authorList>
    </citation>
    <scope>NUCLEOTIDE SEQUENCE</scope>
    <source>
        <strain evidence="2">K2</strain>
    </source>
</reference>
<evidence type="ECO:0000313" key="3">
    <source>
        <dbReference type="Proteomes" id="UP001249851"/>
    </source>
</evidence>
<dbReference type="Gene3D" id="2.120.10.30">
    <property type="entry name" value="TolB, C-terminal domain"/>
    <property type="match status" value="1"/>
</dbReference>
<reference evidence="2" key="2">
    <citation type="journal article" date="2023" name="Science">
        <title>Genomic signatures of disease resistance in endangered staghorn corals.</title>
        <authorList>
            <person name="Vollmer S.V."/>
            <person name="Selwyn J.D."/>
            <person name="Despard B.A."/>
            <person name="Roesel C.L."/>
        </authorList>
    </citation>
    <scope>NUCLEOTIDE SEQUENCE</scope>
    <source>
        <strain evidence="2">K2</strain>
    </source>
</reference>
<protein>
    <submittedName>
        <fullName evidence="2">Uncharacterized protein</fullName>
    </submittedName>
</protein>
<evidence type="ECO:0000256" key="1">
    <source>
        <dbReference type="SAM" id="MobiDB-lite"/>
    </source>
</evidence>
<gene>
    <name evidence="2" type="ORF">P5673_028333</name>
</gene>
<organism evidence="2 3">
    <name type="scientific">Acropora cervicornis</name>
    <name type="common">Staghorn coral</name>
    <dbReference type="NCBI Taxonomy" id="6130"/>
    <lineage>
        <taxon>Eukaryota</taxon>
        <taxon>Metazoa</taxon>
        <taxon>Cnidaria</taxon>
        <taxon>Anthozoa</taxon>
        <taxon>Hexacorallia</taxon>
        <taxon>Scleractinia</taxon>
        <taxon>Astrocoeniina</taxon>
        <taxon>Acroporidae</taxon>
        <taxon>Acropora</taxon>
    </lineage>
</organism>